<dbReference type="AlphaFoldDB" id="A0A512HC52"/>
<sequence length="212" mass="22848">MRARVLTAVALGVALVMAPGTERTARADPAFNVIWISSAALLAAGAVGDMVRGNAIGSDTMPREVDLLTFGAGLNNVWHDNEPDGDLMPALFRFEYRPSYYAWIAHPLAGIEVTSRGSTYLYGGLMADVRFGQHLIVSPSAALGWYQQGDGRDLGLPLEFRTGLEAAWRFDDGLRIGAAFHHLSNAELGDSNPGVEEATLNVSLPIQYFVGR</sequence>
<organism evidence="1 2">
    <name type="scientific">Pararhodospirillum oryzae</name>
    <dbReference type="NCBI Taxonomy" id="478448"/>
    <lineage>
        <taxon>Bacteria</taxon>
        <taxon>Pseudomonadati</taxon>
        <taxon>Pseudomonadota</taxon>
        <taxon>Alphaproteobacteria</taxon>
        <taxon>Rhodospirillales</taxon>
        <taxon>Rhodospirillaceae</taxon>
        <taxon>Pararhodospirillum</taxon>
    </lineage>
</organism>
<dbReference type="OrthoDB" id="6199047at2"/>
<dbReference type="InterPro" id="IPR018550">
    <property type="entry name" value="Lipid-A_deacylase-rel"/>
</dbReference>
<gene>
    <name evidence="1" type="ORF">ROR02_31580</name>
</gene>
<dbReference type="EMBL" id="BJZO01000155">
    <property type="protein sequence ID" value="GEO83027.1"/>
    <property type="molecule type" value="Genomic_DNA"/>
</dbReference>
<reference evidence="1 2" key="1">
    <citation type="submission" date="2019-07" db="EMBL/GenBank/DDBJ databases">
        <title>Whole genome shotgun sequence of Rhodospirillum oryzae NBRC 107573.</title>
        <authorList>
            <person name="Hosoyama A."/>
            <person name="Uohara A."/>
            <person name="Ohji S."/>
            <person name="Ichikawa N."/>
        </authorList>
    </citation>
    <scope>NUCLEOTIDE SEQUENCE [LARGE SCALE GENOMIC DNA]</scope>
    <source>
        <strain evidence="1 2">NBRC 107573</strain>
    </source>
</reference>
<comment type="caution">
    <text evidence="1">The sequence shown here is derived from an EMBL/GenBank/DDBJ whole genome shotgun (WGS) entry which is preliminary data.</text>
</comment>
<evidence type="ECO:0000313" key="1">
    <source>
        <dbReference type="EMBL" id="GEO83027.1"/>
    </source>
</evidence>
<dbReference type="GO" id="GO:0016787">
    <property type="term" value="F:hydrolase activity"/>
    <property type="evidence" value="ECO:0007669"/>
    <property type="project" value="UniProtKB-KW"/>
</dbReference>
<keyword evidence="1" id="KW-0378">Hydrolase</keyword>
<dbReference type="Gene3D" id="2.40.160.20">
    <property type="match status" value="1"/>
</dbReference>
<dbReference type="RefSeq" id="WP_147165065.1">
    <property type="nucleotide sequence ID" value="NZ_BJZO01000155.1"/>
</dbReference>
<name>A0A512HC52_9PROT</name>
<dbReference type="Pfam" id="PF09411">
    <property type="entry name" value="PagL"/>
    <property type="match status" value="1"/>
</dbReference>
<keyword evidence="2" id="KW-1185">Reference proteome</keyword>
<accession>A0A512HC52</accession>
<protein>
    <submittedName>
        <fullName evidence="1">Acyloxyacyl hydrolase</fullName>
    </submittedName>
</protein>
<proteinExistence type="predicted"/>
<dbReference type="Proteomes" id="UP000321567">
    <property type="component" value="Unassembled WGS sequence"/>
</dbReference>
<evidence type="ECO:0000313" key="2">
    <source>
        <dbReference type="Proteomes" id="UP000321567"/>
    </source>
</evidence>